<keyword evidence="2" id="KW-1185">Reference proteome</keyword>
<gene>
    <name evidence="1" type="ORF">F5876DRAFT_31557</name>
</gene>
<organism evidence="1 2">
    <name type="scientific">Lentinula aff. lateritia</name>
    <dbReference type="NCBI Taxonomy" id="2804960"/>
    <lineage>
        <taxon>Eukaryota</taxon>
        <taxon>Fungi</taxon>
        <taxon>Dikarya</taxon>
        <taxon>Basidiomycota</taxon>
        <taxon>Agaricomycotina</taxon>
        <taxon>Agaricomycetes</taxon>
        <taxon>Agaricomycetidae</taxon>
        <taxon>Agaricales</taxon>
        <taxon>Marasmiineae</taxon>
        <taxon>Omphalotaceae</taxon>
        <taxon>Lentinula</taxon>
    </lineage>
</organism>
<dbReference type="EMBL" id="MU794956">
    <property type="protein sequence ID" value="KAJ3815024.1"/>
    <property type="molecule type" value="Genomic_DNA"/>
</dbReference>
<dbReference type="Proteomes" id="UP001163835">
    <property type="component" value="Unassembled WGS sequence"/>
</dbReference>
<sequence>MSNIEGCNSFCDCLDLRREELEVLESIYPDFISNDISEGSIEFEIPVELGDLKQVLVKDAARIGHPTSHVISLTLSLLPPLLVRVVLPETYPLRAPPKLLSIRASHAWILDTSRLRDLIVEMWNTRAGEGVLCDVVEFIRSGAFLHELGMVKDLYLRAPYRIQHNTPQLLAPLLTSFETSTRSREFNQNSYSCSICLTSLKGSKCLQLSCKHIFCRCCLQDFWGLCITEGDVLRVGCPDPQCVKEGRQADEEEVARAVSEEAVARWRWLREKSMMEQDPSISICPMVLCQKPVPKPHITDSEESGWHRLRTCTSCSYSFCSFCKRTWHGPVAACPISAYETLVLDYLALPEESPGRKLIENRFGRSIVAKMVVAYQEEQAFKQWLANSSTPCPGCNVHIEKSLGCNHMVCSKCKQHFCYRCGSRLSATSPYQHFSTPGSRCFNRLFDYSSEEDEWQPIEGFHAL</sequence>
<accession>A0ACC1UEC7</accession>
<evidence type="ECO:0000313" key="2">
    <source>
        <dbReference type="Proteomes" id="UP001163835"/>
    </source>
</evidence>
<comment type="caution">
    <text evidence="1">The sequence shown here is derived from an EMBL/GenBank/DDBJ whole genome shotgun (WGS) entry which is preliminary data.</text>
</comment>
<reference evidence="1" key="1">
    <citation type="submission" date="2022-09" db="EMBL/GenBank/DDBJ databases">
        <title>A Global Phylogenomic Analysis of the Shiitake Genus Lentinula.</title>
        <authorList>
            <consortium name="DOE Joint Genome Institute"/>
            <person name="Sierra-Patev S."/>
            <person name="Min B."/>
            <person name="Naranjo-Ortiz M."/>
            <person name="Looney B."/>
            <person name="Konkel Z."/>
            <person name="Slot J.C."/>
            <person name="Sakamoto Y."/>
            <person name="Steenwyk J.L."/>
            <person name="Rokas A."/>
            <person name="Carro J."/>
            <person name="Camarero S."/>
            <person name="Ferreira P."/>
            <person name="Molpeceres G."/>
            <person name="Ruiz-Duenas F.J."/>
            <person name="Serrano A."/>
            <person name="Henrissat B."/>
            <person name="Drula E."/>
            <person name="Hughes K.W."/>
            <person name="Mata J.L."/>
            <person name="Ishikawa N.K."/>
            <person name="Vargas-Isla R."/>
            <person name="Ushijima S."/>
            <person name="Smith C.A."/>
            <person name="Ahrendt S."/>
            <person name="Andreopoulos W."/>
            <person name="He G."/>
            <person name="Labutti K."/>
            <person name="Lipzen A."/>
            <person name="Ng V."/>
            <person name="Riley R."/>
            <person name="Sandor L."/>
            <person name="Barry K."/>
            <person name="Martinez A.T."/>
            <person name="Xiao Y."/>
            <person name="Gibbons J.G."/>
            <person name="Terashima K."/>
            <person name="Grigoriev I.V."/>
            <person name="Hibbett D.S."/>
        </authorList>
    </citation>
    <scope>NUCLEOTIDE SEQUENCE</scope>
    <source>
        <strain evidence="1">TMI1499</strain>
    </source>
</reference>
<protein>
    <submittedName>
        <fullName evidence="1">Uncharacterized protein</fullName>
    </submittedName>
</protein>
<evidence type="ECO:0000313" key="1">
    <source>
        <dbReference type="EMBL" id="KAJ3815024.1"/>
    </source>
</evidence>
<proteinExistence type="predicted"/>
<name>A0ACC1UEC7_9AGAR</name>